<dbReference type="GO" id="GO:0046872">
    <property type="term" value="F:metal ion binding"/>
    <property type="evidence" value="ECO:0007669"/>
    <property type="project" value="UniProtKB-KW"/>
</dbReference>
<feature type="binding site" evidence="5">
    <location>
        <begin position="88"/>
        <end position="91"/>
    </location>
    <ligand>
        <name>substrate</name>
    </ligand>
</feature>
<name>A0AAJ2V9G0_DELAC</name>
<dbReference type="PANTHER" id="PTHR33254">
    <property type="entry name" value="4-HYDROXY-4-METHYL-2-OXOGLUTARATE ALDOLASE 3-RELATED"/>
    <property type="match status" value="1"/>
</dbReference>
<dbReference type="Proteomes" id="UP001287445">
    <property type="component" value="Unassembled WGS sequence"/>
</dbReference>
<dbReference type="InterPro" id="IPR036704">
    <property type="entry name" value="RraA/RraA-like_sf"/>
</dbReference>
<dbReference type="Pfam" id="PF03737">
    <property type="entry name" value="RraA-like"/>
    <property type="match status" value="1"/>
</dbReference>
<gene>
    <name evidence="6" type="ORF">SGN30_09185</name>
</gene>
<sequence>MDSVKLQRTYLDLTTPHVADACMRLGIAVRCAPAGVRPLWNDSHIVGRVRPARHYGSVDVFLEAIDRATPGDVLVVDNGGRLDEACVGDLVTLETALAGLRGIVIWGLHRDSSELRTIRLPIFSLGTLPAGPQRLDSQEADALISAKCGEHVLTSDDFVLGDDDGVIFMPLSQAQKVAELATVIRDTERSQAARMQLGTSFRKQARFDDFLAARKADENMTFRQYLRSIGGAIEE</sequence>
<dbReference type="CDD" id="cd16841">
    <property type="entry name" value="RraA_family"/>
    <property type="match status" value="1"/>
</dbReference>
<evidence type="ECO:0000256" key="2">
    <source>
        <dbReference type="ARBA" id="ARBA00016549"/>
    </source>
</evidence>
<evidence type="ECO:0000256" key="1">
    <source>
        <dbReference type="ARBA" id="ARBA00001968"/>
    </source>
</evidence>
<evidence type="ECO:0000256" key="5">
    <source>
        <dbReference type="PIRSR" id="PIRSR605493-1"/>
    </source>
</evidence>
<evidence type="ECO:0000313" key="6">
    <source>
        <dbReference type="EMBL" id="MDX4953596.1"/>
    </source>
</evidence>
<protein>
    <recommendedName>
        <fullName evidence="2">Putative 4-hydroxy-4-methyl-2-oxoglutarate aldolase</fullName>
    </recommendedName>
    <alternativeName>
        <fullName evidence="3">Regulator of ribonuclease activity homolog</fullName>
    </alternativeName>
    <alternativeName>
        <fullName evidence="4">RraA-like protein</fullName>
    </alternativeName>
</protein>
<comment type="caution">
    <text evidence="6">The sequence shown here is derived from an EMBL/GenBank/DDBJ whole genome shotgun (WGS) entry which is preliminary data.</text>
</comment>
<evidence type="ECO:0000313" key="7">
    <source>
        <dbReference type="Proteomes" id="UP001287445"/>
    </source>
</evidence>
<dbReference type="RefSeq" id="WP_123691636.1">
    <property type="nucleotide sequence ID" value="NZ_JAWWMZ010000003.1"/>
</dbReference>
<feature type="binding site" evidence="5">
    <location>
        <position position="111"/>
    </location>
    <ligand>
        <name>Mg(2+)</name>
        <dbReference type="ChEBI" id="CHEBI:18420"/>
    </ligand>
</feature>
<dbReference type="InterPro" id="IPR005493">
    <property type="entry name" value="RraA/RraA-like"/>
</dbReference>
<dbReference type="PANTHER" id="PTHR33254:SF4">
    <property type="entry name" value="4-HYDROXY-4-METHYL-2-OXOGLUTARATE ALDOLASE 3-RELATED"/>
    <property type="match status" value="1"/>
</dbReference>
<evidence type="ECO:0000256" key="3">
    <source>
        <dbReference type="ARBA" id="ARBA00029596"/>
    </source>
</evidence>
<evidence type="ECO:0000256" key="4">
    <source>
        <dbReference type="ARBA" id="ARBA00030169"/>
    </source>
</evidence>
<dbReference type="AlphaFoldDB" id="A0AAJ2V9G0"/>
<dbReference type="EMBL" id="JAWWMZ010000003">
    <property type="protein sequence ID" value="MDX4953596.1"/>
    <property type="molecule type" value="Genomic_DNA"/>
</dbReference>
<organism evidence="6 7">
    <name type="scientific">Delftia acidovorans</name>
    <name type="common">Pseudomonas acidovorans</name>
    <name type="synonym">Comamonas acidovorans</name>
    <dbReference type="NCBI Taxonomy" id="80866"/>
    <lineage>
        <taxon>Bacteria</taxon>
        <taxon>Pseudomonadati</taxon>
        <taxon>Pseudomonadota</taxon>
        <taxon>Betaproteobacteria</taxon>
        <taxon>Burkholderiales</taxon>
        <taxon>Comamonadaceae</taxon>
        <taxon>Delftia</taxon>
    </lineage>
</organism>
<keyword evidence="5" id="KW-0479">Metal-binding</keyword>
<comment type="cofactor">
    <cofactor evidence="5">
        <name>Mg(2+)</name>
        <dbReference type="ChEBI" id="CHEBI:18420"/>
    </cofactor>
</comment>
<feature type="binding site" evidence="5">
    <location>
        <position position="110"/>
    </location>
    <ligand>
        <name>substrate</name>
    </ligand>
</feature>
<comment type="cofactor">
    <cofactor evidence="1">
        <name>a divalent metal cation</name>
        <dbReference type="ChEBI" id="CHEBI:60240"/>
    </cofactor>
</comment>
<reference evidence="6" key="1">
    <citation type="submission" date="2023-11" db="EMBL/GenBank/DDBJ databases">
        <title>Identification and selenium tolerance of Delftia acidovorans R3-25.</title>
        <authorList>
            <person name="Zhang S."/>
            <person name="Liu Y."/>
            <person name="Guo Y."/>
        </authorList>
    </citation>
    <scope>NUCLEOTIDE SEQUENCE</scope>
    <source>
        <strain evidence="6">R3-25</strain>
    </source>
</reference>
<dbReference type="SUPFAM" id="SSF89562">
    <property type="entry name" value="RraA-like"/>
    <property type="match status" value="1"/>
</dbReference>
<proteinExistence type="predicted"/>
<accession>A0AAJ2V9G0</accession>
<keyword evidence="5" id="KW-0460">Magnesium</keyword>
<dbReference type="Gene3D" id="3.50.30.40">
    <property type="entry name" value="Ribonuclease E inhibitor RraA/RraA-like"/>
    <property type="match status" value="1"/>
</dbReference>